<evidence type="ECO:0000256" key="1">
    <source>
        <dbReference type="SAM" id="Phobius"/>
    </source>
</evidence>
<feature type="transmembrane region" description="Helical" evidence="1">
    <location>
        <begin position="144"/>
        <end position="161"/>
    </location>
</feature>
<dbReference type="Gene3D" id="3.30.70.270">
    <property type="match status" value="1"/>
</dbReference>
<dbReference type="EMBL" id="LM995447">
    <property type="protein sequence ID" value="CDZ23641.1"/>
    <property type="molecule type" value="Genomic_DNA"/>
</dbReference>
<dbReference type="InterPro" id="IPR050469">
    <property type="entry name" value="Diguanylate_Cyclase"/>
</dbReference>
<evidence type="ECO:0000259" key="2">
    <source>
        <dbReference type="PROSITE" id="PS50887"/>
    </source>
</evidence>
<dbReference type="PANTHER" id="PTHR45138:SF9">
    <property type="entry name" value="DIGUANYLATE CYCLASE DGCM-RELATED"/>
    <property type="match status" value="1"/>
</dbReference>
<dbReference type="FunFam" id="3.30.70.270:FF:000001">
    <property type="entry name" value="Diguanylate cyclase domain protein"/>
    <property type="match status" value="1"/>
</dbReference>
<sequence>MKATSRKQINAACVFNNKDFELAYENHTYSRFKFYLIPLIIVGLILVAFFCLLDDDLFTTNSFITVLAVWAVFIALLVVFFLTLGRFKNFRSYYLIINATELLFIGFYFVKLIVCGNKNFLVMCLEVSLIITIYSMIPNRWLNSLLSSFLLIIAFSVYCAIKPDLLLDRNTNIFGFASIIVFFAINSLNAYHKGYLKRSRYYDTIMLKRLINVDTLTGAYTRAKFNEDINKLIHKARQTGRIFSLIIFDIDDFKRINDTYGHLTGDRVLTTIVTIVTSNKRNADILTRWGGEEFILLLPSTRLNEANRIAERLKTLISEYDFGLDNIVTCSFGVTEFRKNDTRTTLFRRADKLLYDAKAQGKNIVISDVDDFQVIL</sequence>
<organism evidence="3 4">
    <name type="scientific">[Clostridium] cellulosi</name>
    <dbReference type="NCBI Taxonomy" id="29343"/>
    <lineage>
        <taxon>Bacteria</taxon>
        <taxon>Bacillati</taxon>
        <taxon>Bacillota</taxon>
        <taxon>Clostridia</taxon>
        <taxon>Eubacteriales</taxon>
        <taxon>Oscillospiraceae</taxon>
        <taxon>Oscillospiraceae incertae sedis</taxon>
    </lineage>
</organism>
<keyword evidence="1" id="KW-0472">Membrane</keyword>
<dbReference type="SUPFAM" id="SSF55073">
    <property type="entry name" value="Nucleotide cyclase"/>
    <property type="match status" value="1"/>
</dbReference>
<keyword evidence="1" id="KW-1133">Transmembrane helix</keyword>
<feature type="transmembrane region" description="Helical" evidence="1">
    <location>
        <begin position="120"/>
        <end position="137"/>
    </location>
</feature>
<keyword evidence="4" id="KW-1185">Reference proteome</keyword>
<dbReference type="AlphaFoldDB" id="A0A078KJ46"/>
<feature type="domain" description="GGDEF" evidence="2">
    <location>
        <begin position="241"/>
        <end position="369"/>
    </location>
</feature>
<dbReference type="KEGG" id="ccel:CCDG5_0503"/>
<gene>
    <name evidence="3" type="ORF">CCDG5_0503</name>
</gene>
<dbReference type="HOGENOM" id="CLU_000445_11_1_9"/>
<evidence type="ECO:0000313" key="3">
    <source>
        <dbReference type="EMBL" id="CDZ23641.1"/>
    </source>
</evidence>
<reference evidence="4" key="1">
    <citation type="submission" date="2014-07" db="EMBL/GenBank/DDBJ databases">
        <authorList>
            <person name="Wibberg D."/>
        </authorList>
    </citation>
    <scope>NUCLEOTIDE SEQUENCE [LARGE SCALE GENOMIC DNA]</scope>
    <source>
        <strain evidence="4">DG5</strain>
    </source>
</reference>
<dbReference type="NCBIfam" id="TIGR00254">
    <property type="entry name" value="GGDEF"/>
    <property type="match status" value="1"/>
</dbReference>
<dbReference type="PATRIC" id="fig|29343.3.peg.528"/>
<dbReference type="PROSITE" id="PS50887">
    <property type="entry name" value="GGDEF"/>
    <property type="match status" value="1"/>
</dbReference>
<keyword evidence="1" id="KW-0812">Transmembrane</keyword>
<dbReference type="InterPro" id="IPR029787">
    <property type="entry name" value="Nucleotide_cyclase"/>
</dbReference>
<dbReference type="Proteomes" id="UP000032431">
    <property type="component" value="Chromosome I"/>
</dbReference>
<proteinExistence type="predicted"/>
<dbReference type="SMART" id="SM00267">
    <property type="entry name" value="GGDEF"/>
    <property type="match status" value="1"/>
</dbReference>
<dbReference type="Pfam" id="PF00990">
    <property type="entry name" value="GGDEF"/>
    <property type="match status" value="1"/>
</dbReference>
<dbReference type="InterPro" id="IPR000160">
    <property type="entry name" value="GGDEF_dom"/>
</dbReference>
<dbReference type="OrthoDB" id="9807794at2"/>
<accession>A0A078KJ46</accession>
<dbReference type="CDD" id="cd01949">
    <property type="entry name" value="GGDEF"/>
    <property type="match status" value="1"/>
</dbReference>
<feature type="transmembrane region" description="Helical" evidence="1">
    <location>
        <begin position="173"/>
        <end position="191"/>
    </location>
</feature>
<dbReference type="InterPro" id="IPR043128">
    <property type="entry name" value="Rev_trsase/Diguanyl_cyclase"/>
</dbReference>
<protein>
    <submittedName>
        <fullName evidence="3">Putative membrane protein</fullName>
    </submittedName>
</protein>
<dbReference type="STRING" id="29343.CCDG5_0503"/>
<feature type="transmembrane region" description="Helical" evidence="1">
    <location>
        <begin position="94"/>
        <end position="114"/>
    </location>
</feature>
<dbReference type="PANTHER" id="PTHR45138">
    <property type="entry name" value="REGULATORY COMPONENTS OF SENSORY TRANSDUCTION SYSTEM"/>
    <property type="match status" value="1"/>
</dbReference>
<evidence type="ECO:0000313" key="4">
    <source>
        <dbReference type="Proteomes" id="UP000032431"/>
    </source>
</evidence>
<feature type="transmembrane region" description="Helical" evidence="1">
    <location>
        <begin position="62"/>
        <end position="82"/>
    </location>
</feature>
<feature type="transmembrane region" description="Helical" evidence="1">
    <location>
        <begin position="32"/>
        <end position="50"/>
    </location>
</feature>
<name>A0A078KJ46_9FIRM</name>
<dbReference type="GO" id="GO:0052621">
    <property type="term" value="F:diguanylate cyclase activity"/>
    <property type="evidence" value="ECO:0007669"/>
    <property type="project" value="TreeGrafter"/>
</dbReference>